<dbReference type="EMBL" id="JAGSPM010000005">
    <property type="protein sequence ID" value="MBR7747017.1"/>
    <property type="molecule type" value="Genomic_DNA"/>
</dbReference>
<dbReference type="AlphaFoldDB" id="A0A941DHJ8"/>
<comment type="caution">
    <text evidence="1">The sequence shown here is derived from an EMBL/GenBank/DDBJ whole genome shotgun (WGS) entry which is preliminary data.</text>
</comment>
<sequence>MQKICQSCEIAVAEVKESCDSETTPYHICKSCHKRLLARSLRPSEWYNLSKRFGWWQFLLHDDFYDEAGTASQPEVQVENAEAFPIISLNDAAKDAQLLLDYTITRWRVSEEVAAIWLIIPPSEVLKALNARFINASNDGVRAVVLEVASIALKTIAADLVESAWNLFPHQVQLSSLIQASAACLPFEIAFERATTAIEALPQNERRNAMLALSHFQSPATLDWIEKHASEPVTDGWGYLAAASKLSWPRVTNWLQRGRPYSLVAIDALLAIANPRTLNLRSIQPVLIDAPTISKLRTELQQYVALDGVPRVRQRVDAIFRYATRLSTADELDTRQ</sequence>
<evidence type="ECO:0000313" key="2">
    <source>
        <dbReference type="Proteomes" id="UP000680158"/>
    </source>
</evidence>
<protein>
    <submittedName>
        <fullName evidence="1">Uncharacterized protein</fullName>
    </submittedName>
</protein>
<evidence type="ECO:0000313" key="1">
    <source>
        <dbReference type="EMBL" id="MBR7747017.1"/>
    </source>
</evidence>
<gene>
    <name evidence="1" type="ORF">KDM92_10520</name>
</gene>
<accession>A0A941DHJ8</accession>
<dbReference type="Proteomes" id="UP000680158">
    <property type="component" value="Unassembled WGS sequence"/>
</dbReference>
<reference evidence="1 2" key="1">
    <citation type="submission" date="2021-04" db="EMBL/GenBank/DDBJ databases">
        <title>novel species isolated from subtropical streams in China.</title>
        <authorList>
            <person name="Lu H."/>
        </authorList>
    </citation>
    <scope>NUCLEOTIDE SEQUENCE [LARGE SCALE GENOMIC DNA]</scope>
    <source>
        <strain evidence="1 2">BYS107W</strain>
    </source>
</reference>
<proteinExistence type="predicted"/>
<dbReference type="RefSeq" id="WP_212684301.1">
    <property type="nucleotide sequence ID" value="NZ_JAGSPM010000005.1"/>
</dbReference>
<name>A0A941DHJ8_9BURK</name>
<keyword evidence="2" id="KW-1185">Reference proteome</keyword>
<organism evidence="1 2">
    <name type="scientific">Undibacterium baiyunense</name>
    <dbReference type="NCBI Taxonomy" id="2828731"/>
    <lineage>
        <taxon>Bacteria</taxon>
        <taxon>Pseudomonadati</taxon>
        <taxon>Pseudomonadota</taxon>
        <taxon>Betaproteobacteria</taxon>
        <taxon>Burkholderiales</taxon>
        <taxon>Oxalobacteraceae</taxon>
        <taxon>Undibacterium</taxon>
    </lineage>
</organism>